<evidence type="ECO:0000256" key="1">
    <source>
        <dbReference type="ARBA" id="ARBA00004580"/>
    </source>
</evidence>
<dbReference type="GO" id="GO:0003924">
    <property type="term" value="F:GTPase activity"/>
    <property type="evidence" value="ECO:0007669"/>
    <property type="project" value="InterPro"/>
</dbReference>
<dbReference type="Pfam" id="PF00071">
    <property type="entry name" value="Ras"/>
    <property type="match status" value="1"/>
</dbReference>
<evidence type="ECO:0000256" key="14">
    <source>
        <dbReference type="ARBA" id="ARBA00067841"/>
    </source>
</evidence>
<dbReference type="InParanoid" id="E3M684"/>
<dbReference type="GO" id="GO:0005525">
    <property type="term" value="F:GTP binding"/>
    <property type="evidence" value="ECO:0007669"/>
    <property type="project" value="UniProtKB-KW"/>
</dbReference>
<dbReference type="InterPro" id="IPR027417">
    <property type="entry name" value="P-loop_NTPase"/>
</dbReference>
<dbReference type="AlphaFoldDB" id="E3M684"/>
<dbReference type="PROSITE" id="PS51419">
    <property type="entry name" value="RAB"/>
    <property type="match status" value="1"/>
</dbReference>
<keyword evidence="4" id="KW-0597">Phosphoprotein</keyword>
<keyword evidence="5" id="KW-0547">Nucleotide-binding</keyword>
<dbReference type="PROSITE" id="PS51421">
    <property type="entry name" value="RAS"/>
    <property type="match status" value="1"/>
</dbReference>
<sequence length="225" mass="25368">MDNDDGFDYLFKIVLVGDMGVGKTCVVQRFRSGNFVDRQGTTIGVDFTMKTLNVDGKRVKLQIWDTGGQERFRTITQSYYRSANGIVLCYDITCKQSFGSLQRWIDDVSKFAAPNVVKLLIGTKCDLEDQRSIETEEAEMLQRANGRIFFKRKPNPNWISGMFAMLETSAKNDINVDNAFLELATLLKRQYDQGVLEQGATGTFQLGSGGTTSINSPWQRCCQYT</sequence>
<dbReference type="GO" id="GO:0030670">
    <property type="term" value="C:phagocytic vesicle membrane"/>
    <property type="evidence" value="ECO:0007669"/>
    <property type="project" value="UniProtKB-SubCell"/>
</dbReference>
<dbReference type="OMA" id="FIERHGN"/>
<dbReference type="SMART" id="SM00173">
    <property type="entry name" value="RAS"/>
    <property type="match status" value="1"/>
</dbReference>
<name>E3M684_CAERE</name>
<comment type="similarity">
    <text evidence="2">Belongs to the small GTPase superfamily. Rab family.</text>
</comment>
<organism evidence="16">
    <name type="scientific">Caenorhabditis remanei</name>
    <name type="common">Caenorhabditis vulgaris</name>
    <dbReference type="NCBI Taxonomy" id="31234"/>
    <lineage>
        <taxon>Eukaryota</taxon>
        <taxon>Metazoa</taxon>
        <taxon>Ecdysozoa</taxon>
        <taxon>Nematoda</taxon>
        <taxon>Chromadorea</taxon>
        <taxon>Rhabditida</taxon>
        <taxon>Rhabditina</taxon>
        <taxon>Rhabditomorpha</taxon>
        <taxon>Rhabditoidea</taxon>
        <taxon>Rhabditidae</taxon>
        <taxon>Peloderinae</taxon>
        <taxon>Caenorhabditis</taxon>
    </lineage>
</organism>
<dbReference type="Proteomes" id="UP000008281">
    <property type="component" value="Unassembled WGS sequence"/>
</dbReference>
<dbReference type="STRING" id="31234.E3M684"/>
<keyword evidence="3" id="KW-0488">Methylation</keyword>
<dbReference type="SMART" id="SM00174">
    <property type="entry name" value="RHO"/>
    <property type="match status" value="1"/>
</dbReference>
<accession>E3M684</accession>
<evidence type="ECO:0000313" key="16">
    <source>
        <dbReference type="Proteomes" id="UP000008281"/>
    </source>
</evidence>
<proteinExistence type="inferred from homology"/>
<dbReference type="SMART" id="SM00177">
    <property type="entry name" value="ARF"/>
    <property type="match status" value="1"/>
</dbReference>
<evidence type="ECO:0000256" key="2">
    <source>
        <dbReference type="ARBA" id="ARBA00006270"/>
    </source>
</evidence>
<evidence type="ECO:0000256" key="7">
    <source>
        <dbReference type="ARBA" id="ARBA00023134"/>
    </source>
</evidence>
<dbReference type="FunFam" id="3.40.50.300:FF:000803">
    <property type="entry name" value="Ras-related protein Rab-43"/>
    <property type="match status" value="1"/>
</dbReference>
<keyword evidence="9" id="KW-0449">Lipoprotein</keyword>
<gene>
    <name evidence="15" type="primary">Cre-rab-19</name>
    <name evidence="15" type="ORF">CRE_10107</name>
</gene>
<evidence type="ECO:0000313" key="15">
    <source>
        <dbReference type="EMBL" id="EFO92925.1"/>
    </source>
</evidence>
<evidence type="ECO:0000256" key="11">
    <source>
        <dbReference type="ARBA" id="ARBA00023329"/>
    </source>
</evidence>
<evidence type="ECO:0000256" key="4">
    <source>
        <dbReference type="ARBA" id="ARBA00022553"/>
    </source>
</evidence>
<evidence type="ECO:0000256" key="5">
    <source>
        <dbReference type="ARBA" id="ARBA00022741"/>
    </source>
</evidence>
<keyword evidence="16" id="KW-1185">Reference proteome</keyword>
<dbReference type="InterPro" id="IPR005225">
    <property type="entry name" value="Small_GTP-bd"/>
</dbReference>
<dbReference type="GO" id="GO:0005794">
    <property type="term" value="C:Golgi apparatus"/>
    <property type="evidence" value="ECO:0007669"/>
    <property type="project" value="UniProtKB-SubCell"/>
</dbReference>
<keyword evidence="6" id="KW-0333">Golgi apparatus</keyword>
<evidence type="ECO:0000256" key="9">
    <source>
        <dbReference type="ARBA" id="ARBA00023288"/>
    </source>
</evidence>
<evidence type="ECO:0000256" key="10">
    <source>
        <dbReference type="ARBA" id="ARBA00023289"/>
    </source>
</evidence>
<evidence type="ECO:0000256" key="3">
    <source>
        <dbReference type="ARBA" id="ARBA00022481"/>
    </source>
</evidence>
<keyword evidence="8" id="KW-0472">Membrane</keyword>
<protein>
    <recommendedName>
        <fullName evidence="14">Ras-related protein Rab-43</fullName>
    </recommendedName>
</protein>
<dbReference type="PROSITE" id="PS51420">
    <property type="entry name" value="RHO"/>
    <property type="match status" value="1"/>
</dbReference>
<evidence type="ECO:0000256" key="12">
    <source>
        <dbReference type="ARBA" id="ARBA00037864"/>
    </source>
</evidence>
<dbReference type="SMART" id="SM00175">
    <property type="entry name" value="RAB"/>
    <property type="match status" value="1"/>
</dbReference>
<evidence type="ECO:0000256" key="6">
    <source>
        <dbReference type="ARBA" id="ARBA00023034"/>
    </source>
</evidence>
<dbReference type="PRINTS" id="PR00449">
    <property type="entry name" value="RASTRNSFRMNG"/>
</dbReference>
<dbReference type="PANTHER" id="PTHR47980">
    <property type="entry name" value="LD44762P"/>
    <property type="match status" value="1"/>
</dbReference>
<dbReference type="InterPro" id="IPR050305">
    <property type="entry name" value="Small_GTPase_Rab"/>
</dbReference>
<reference evidence="15" key="1">
    <citation type="submission" date="2007-07" db="EMBL/GenBank/DDBJ databases">
        <title>PCAP assembly of the Caenorhabditis remanei genome.</title>
        <authorList>
            <consortium name="The Caenorhabditis remanei Sequencing Consortium"/>
            <person name="Wilson R.K."/>
        </authorList>
    </citation>
    <scope>NUCLEOTIDE SEQUENCE [LARGE SCALE GENOMIC DNA]</scope>
    <source>
        <strain evidence="15">PB4641</strain>
    </source>
</reference>
<dbReference type="EMBL" id="DS268426">
    <property type="protein sequence ID" value="EFO92925.1"/>
    <property type="molecule type" value="Genomic_DNA"/>
</dbReference>
<dbReference type="SMART" id="SM00176">
    <property type="entry name" value="RAN"/>
    <property type="match status" value="1"/>
</dbReference>
<dbReference type="eggNOG" id="KOG0084">
    <property type="taxonomic scope" value="Eukaryota"/>
</dbReference>
<evidence type="ECO:0000256" key="8">
    <source>
        <dbReference type="ARBA" id="ARBA00023136"/>
    </source>
</evidence>
<dbReference type="OrthoDB" id="9989112at2759"/>
<keyword evidence="7" id="KW-0342">GTP-binding</keyword>
<dbReference type="HOGENOM" id="CLU_041217_10_6_1"/>
<dbReference type="NCBIfam" id="TIGR00231">
    <property type="entry name" value="small_GTP"/>
    <property type="match status" value="1"/>
</dbReference>
<dbReference type="FunCoup" id="E3M684">
    <property type="interactions" value="192"/>
</dbReference>
<evidence type="ECO:0000256" key="13">
    <source>
        <dbReference type="ARBA" id="ARBA00046278"/>
    </source>
</evidence>
<dbReference type="Gene3D" id="3.40.50.300">
    <property type="entry name" value="P-loop containing nucleotide triphosphate hydrolases"/>
    <property type="match status" value="1"/>
</dbReference>
<dbReference type="SUPFAM" id="SSF52540">
    <property type="entry name" value="P-loop containing nucleoside triphosphate hydrolases"/>
    <property type="match status" value="1"/>
</dbReference>
<keyword evidence="11" id="KW-0968">Cytoplasmic vesicle</keyword>
<dbReference type="InterPro" id="IPR001806">
    <property type="entry name" value="Small_GTPase"/>
</dbReference>
<comment type="subcellular location">
    <subcellularLocation>
        <location evidence="1">Cytoplasmic vesicle</location>
        <location evidence="1">Phagosome membrane</location>
    </subcellularLocation>
    <subcellularLocation>
        <location evidence="13">Endomembrane system</location>
        <topology evidence="13">Lipid-anchor</topology>
        <orientation evidence="13">Cytoplasmic side</orientation>
    </subcellularLocation>
    <subcellularLocation>
        <location evidence="12">Golgi apparatus</location>
        <location evidence="12">trans-Golgi network membrane</location>
        <topology evidence="12">Lipid-anchor</topology>
    </subcellularLocation>
</comment>
<keyword evidence="10" id="KW-0636">Prenylation</keyword>